<evidence type="ECO:0000313" key="3">
    <source>
        <dbReference type="EMBL" id="QUT44115.1"/>
    </source>
</evidence>
<evidence type="ECO:0000313" key="10">
    <source>
        <dbReference type="Proteomes" id="UP000335496"/>
    </source>
</evidence>
<reference evidence="5 9" key="4">
    <citation type="journal article" date="2019" name="Science, e1252229">
        <title>Invertible promoters mediate bacterial phase variation, antibiotic resistance, and host adaptation in the gut.</title>
        <authorList>
            <person name="Jiang X."/>
            <person name="Hall A.B."/>
            <person name="Arthur T.D."/>
            <person name="Plichta D.R."/>
            <person name="Covington C.T."/>
            <person name="Poyet M."/>
            <person name="Crothers J."/>
            <person name="Moses P.L."/>
            <person name="Tolonen A.C."/>
            <person name="Vlamakis H."/>
            <person name="Alm E.J."/>
            <person name="Xavier R.J."/>
        </authorList>
    </citation>
    <scope>NUCLEOTIDE SEQUENCE [LARGE SCALE GENOMIC DNA]</scope>
    <source>
        <strain evidence="9">bj_0095</strain>
        <strain evidence="5">Bj_0095</strain>
    </source>
</reference>
<feature type="transmembrane region" description="Helical" evidence="1">
    <location>
        <begin position="16"/>
        <end position="36"/>
    </location>
</feature>
<dbReference type="Proteomes" id="UP000335496">
    <property type="component" value="Unassembled WGS sequence"/>
</dbReference>
<organism evidence="6 7">
    <name type="scientific">Bacteroides eggerthii</name>
    <dbReference type="NCBI Taxonomy" id="28111"/>
    <lineage>
        <taxon>Bacteria</taxon>
        <taxon>Pseudomonadati</taxon>
        <taxon>Bacteroidota</taxon>
        <taxon>Bacteroidia</taxon>
        <taxon>Bacteroidales</taxon>
        <taxon>Bacteroidaceae</taxon>
        <taxon>Bacteroides</taxon>
    </lineage>
</organism>
<protein>
    <recommendedName>
        <fullName evidence="11">Transmembrane protein</fullName>
    </recommendedName>
</protein>
<reference evidence="2 10" key="3">
    <citation type="journal article" date="2019" name="Nat. Med.">
        <title>A library of human gut bacterial isolates paired with longitudinal multiomics data enables mechanistic microbiome research.</title>
        <authorList>
            <person name="Poyet M."/>
            <person name="Groussin M."/>
            <person name="Gibbons S.M."/>
            <person name="Avila-Pacheco J."/>
            <person name="Jiang X."/>
            <person name="Kearney S.M."/>
            <person name="Perrotta A.R."/>
            <person name="Berdy B."/>
            <person name="Zhao S."/>
            <person name="Lieberman T.D."/>
            <person name="Swanson P.K."/>
            <person name="Smith M."/>
            <person name="Roesemann S."/>
            <person name="Alexander J.E."/>
            <person name="Rich S.A."/>
            <person name="Livny J."/>
            <person name="Vlamakis H."/>
            <person name="Clish C."/>
            <person name="Bullock K."/>
            <person name="Deik A."/>
            <person name="Scott J."/>
            <person name="Pierce K.A."/>
            <person name="Xavier R.J."/>
            <person name="Alm E.J."/>
        </authorList>
    </citation>
    <scope>NUCLEOTIDE SEQUENCE [LARGE SCALE GENOMIC DNA]</scope>
    <source>
        <strain evidence="2 10">BIOML-A1</strain>
    </source>
</reference>
<gene>
    <name evidence="4" type="ORF">DW701_03730</name>
    <name evidence="5" type="ORF">EAJ03_00830</name>
    <name evidence="2" type="ORF">F2Z23_00820</name>
    <name evidence="3" type="ORF">INE88_00904</name>
    <name evidence="6" type="ORF">NCTC11155_03497</name>
</gene>
<evidence type="ECO:0000256" key="1">
    <source>
        <dbReference type="SAM" id="Phobius"/>
    </source>
</evidence>
<keyword evidence="1" id="KW-0472">Membrane</keyword>
<dbReference type="Proteomes" id="UP000283538">
    <property type="component" value="Unassembled WGS sequence"/>
</dbReference>
<reference evidence="4 8" key="2">
    <citation type="submission" date="2018-08" db="EMBL/GenBank/DDBJ databases">
        <title>A genome reference for cultivated species of the human gut microbiota.</title>
        <authorList>
            <person name="Zou Y."/>
            <person name="Xue W."/>
            <person name="Luo G."/>
        </authorList>
    </citation>
    <scope>NUCLEOTIDE SEQUENCE [LARGE SCALE GENOMIC DNA]</scope>
    <source>
        <strain evidence="4 8">AM26-26AC</strain>
    </source>
</reference>
<name>A0A380ZAT0_9BACE</name>
<reference evidence="3" key="5">
    <citation type="journal article" date="2021" name="PLoS Genet.">
        <title>Mobile Type VI secretion system loci of the gut Bacteroidales display extensive intra-ecosystem transfer, multi-species spread and geographical clustering.</title>
        <authorList>
            <person name="Garcia-Bayona L."/>
            <person name="Coyne M.J."/>
            <person name="Comstock L.E."/>
        </authorList>
    </citation>
    <scope>NUCLEOTIDE SEQUENCE</scope>
    <source>
        <strain evidence="3">CL11T00C20</strain>
    </source>
</reference>
<evidence type="ECO:0000313" key="5">
    <source>
        <dbReference type="EMBL" id="RYT78268.1"/>
    </source>
</evidence>
<evidence type="ECO:0000313" key="6">
    <source>
        <dbReference type="EMBL" id="SUV44087.1"/>
    </source>
</evidence>
<dbReference type="STRING" id="483216.BACEGG_00372"/>
<dbReference type="OrthoDB" id="1048859at2"/>
<evidence type="ECO:0000313" key="4">
    <source>
        <dbReference type="EMBL" id="RHF11015.1"/>
    </source>
</evidence>
<dbReference type="EMBL" id="QSLA01000003">
    <property type="protein sequence ID" value="RHF11015.1"/>
    <property type="molecule type" value="Genomic_DNA"/>
</dbReference>
<sequence>MKQTRRRSLSPGANKFLLVLNIVLFLGAIVLAVLNIDLKEYIPAVAMFIVMLISGINIYGCWKRLKGQL</sequence>
<accession>A0A380ZAT0</accession>
<keyword evidence="10" id="KW-1185">Reference proteome</keyword>
<dbReference type="EMBL" id="VVZX01000001">
    <property type="protein sequence ID" value="KAA5277350.1"/>
    <property type="molecule type" value="Genomic_DNA"/>
</dbReference>
<dbReference type="Proteomes" id="UP000254424">
    <property type="component" value="Unassembled WGS sequence"/>
</dbReference>
<evidence type="ECO:0000313" key="2">
    <source>
        <dbReference type="EMBL" id="KAA5277350.1"/>
    </source>
</evidence>
<dbReference type="GeneID" id="93072086"/>
<evidence type="ECO:0000313" key="7">
    <source>
        <dbReference type="Proteomes" id="UP000254424"/>
    </source>
</evidence>
<keyword evidence="1" id="KW-1133">Transmembrane helix</keyword>
<proteinExistence type="predicted"/>
<reference evidence="6 7" key="1">
    <citation type="submission" date="2018-06" db="EMBL/GenBank/DDBJ databases">
        <authorList>
            <consortium name="Pathogen Informatics"/>
            <person name="Doyle S."/>
        </authorList>
    </citation>
    <scope>NUCLEOTIDE SEQUENCE [LARGE SCALE GENOMIC DNA]</scope>
    <source>
        <strain evidence="6 7">NCTC11155</strain>
    </source>
</reference>
<evidence type="ECO:0008006" key="11">
    <source>
        <dbReference type="Google" id="ProtNLM"/>
    </source>
</evidence>
<keyword evidence="1" id="KW-0812">Transmembrane</keyword>
<dbReference type="AlphaFoldDB" id="A0A380ZAT0"/>
<dbReference type="KEGG" id="beg:INE88_00904"/>
<dbReference type="RefSeq" id="WP_004288647.1">
    <property type="nucleotide sequence ID" value="NZ_CABKNQ010000020.1"/>
</dbReference>
<evidence type="ECO:0000313" key="9">
    <source>
        <dbReference type="Proteomes" id="UP000291917"/>
    </source>
</evidence>
<dbReference type="EMBL" id="RCXL01000001">
    <property type="protein sequence ID" value="RYT78268.1"/>
    <property type="molecule type" value="Genomic_DNA"/>
</dbReference>
<dbReference type="Proteomes" id="UP000291917">
    <property type="component" value="Unassembled WGS sequence"/>
</dbReference>
<dbReference type="EMBL" id="UFSX01000002">
    <property type="protein sequence ID" value="SUV44087.1"/>
    <property type="molecule type" value="Genomic_DNA"/>
</dbReference>
<dbReference type="EMBL" id="CP072227">
    <property type="protein sequence ID" value="QUT44115.1"/>
    <property type="molecule type" value="Genomic_DNA"/>
</dbReference>
<evidence type="ECO:0000313" key="8">
    <source>
        <dbReference type="Proteomes" id="UP000283538"/>
    </source>
</evidence>
<feature type="transmembrane region" description="Helical" evidence="1">
    <location>
        <begin position="42"/>
        <end position="62"/>
    </location>
</feature>
<dbReference type="Proteomes" id="UP000679226">
    <property type="component" value="Chromosome"/>
</dbReference>